<evidence type="ECO:0000313" key="11">
    <source>
        <dbReference type="EMBL" id="MFC5342675.1"/>
    </source>
</evidence>
<evidence type="ECO:0000256" key="5">
    <source>
        <dbReference type="ARBA" id="ARBA00022554"/>
    </source>
</evidence>
<feature type="transmembrane region" description="Helical" evidence="9">
    <location>
        <begin position="539"/>
        <end position="556"/>
    </location>
</feature>
<proteinExistence type="inferred from homology"/>
<keyword evidence="9" id="KW-0472">Membrane</keyword>
<organism evidence="11 12">
    <name type="scientific">Brevundimonas staleyi</name>
    <dbReference type="NCBI Taxonomy" id="74326"/>
    <lineage>
        <taxon>Bacteria</taxon>
        <taxon>Pseudomonadati</taxon>
        <taxon>Pseudomonadota</taxon>
        <taxon>Alphaproteobacteria</taxon>
        <taxon>Caulobacterales</taxon>
        <taxon>Caulobacteraceae</taxon>
        <taxon>Brevundimonas</taxon>
    </lineage>
</organism>
<comment type="caution">
    <text evidence="11">The sequence shown here is derived from an EMBL/GenBank/DDBJ whole genome shotgun (WGS) entry which is preliminary data.</text>
</comment>
<feature type="transmembrane region" description="Helical" evidence="9">
    <location>
        <begin position="336"/>
        <end position="354"/>
    </location>
</feature>
<feature type="domain" description="Peptidase M28" evidence="10">
    <location>
        <begin position="109"/>
        <end position="301"/>
    </location>
</feature>
<feature type="transmembrane region" description="Helical" evidence="9">
    <location>
        <begin position="512"/>
        <end position="532"/>
    </location>
</feature>
<comment type="subcellular location">
    <subcellularLocation>
        <location evidence="2">Vacuole membrane</location>
        <topology evidence="2">Multi-pass membrane protein</topology>
    </subcellularLocation>
</comment>
<evidence type="ECO:0000259" key="10">
    <source>
        <dbReference type="Pfam" id="PF04389"/>
    </source>
</evidence>
<dbReference type="Proteomes" id="UP001596152">
    <property type="component" value="Unassembled WGS sequence"/>
</dbReference>
<keyword evidence="9" id="KW-0812">Transmembrane</keyword>
<dbReference type="Pfam" id="PF04389">
    <property type="entry name" value="Peptidase_M28"/>
    <property type="match status" value="1"/>
</dbReference>
<dbReference type="SUPFAM" id="SSF53187">
    <property type="entry name" value="Zn-dependent exopeptidases"/>
    <property type="match status" value="1"/>
</dbReference>
<reference evidence="12" key="1">
    <citation type="journal article" date="2019" name="Int. J. Syst. Evol. Microbiol.">
        <title>The Global Catalogue of Microorganisms (GCM) 10K type strain sequencing project: providing services to taxonomists for standard genome sequencing and annotation.</title>
        <authorList>
            <consortium name="The Broad Institute Genomics Platform"/>
            <consortium name="The Broad Institute Genome Sequencing Center for Infectious Disease"/>
            <person name="Wu L."/>
            <person name="Ma J."/>
        </authorList>
    </citation>
    <scope>NUCLEOTIDE SEQUENCE [LARGE SCALE GENOMIC DNA]</scope>
    <source>
        <strain evidence="12">JCM 12125</strain>
    </source>
</reference>
<dbReference type="PANTHER" id="PTHR12147">
    <property type="entry name" value="METALLOPEPTIDASE M28 FAMILY MEMBER"/>
    <property type="match status" value="1"/>
</dbReference>
<feature type="transmembrane region" description="Helical" evidence="9">
    <location>
        <begin position="562"/>
        <end position="583"/>
    </location>
</feature>
<evidence type="ECO:0000256" key="2">
    <source>
        <dbReference type="ARBA" id="ARBA00004128"/>
    </source>
</evidence>
<feature type="transmembrane region" description="Helical" evidence="9">
    <location>
        <begin position="439"/>
        <end position="456"/>
    </location>
</feature>
<accession>A0ABW0FLP5</accession>
<dbReference type="RefSeq" id="WP_374038598.1">
    <property type="nucleotide sequence ID" value="NZ_CP169082.1"/>
</dbReference>
<keyword evidence="5" id="KW-0926">Vacuole</keyword>
<evidence type="ECO:0000256" key="8">
    <source>
        <dbReference type="ARBA" id="ARBA00031512"/>
    </source>
</evidence>
<dbReference type="EMBL" id="JBHSLF010000002">
    <property type="protein sequence ID" value="MFC5342675.1"/>
    <property type="molecule type" value="Genomic_DNA"/>
</dbReference>
<dbReference type="PANTHER" id="PTHR12147:SF58">
    <property type="entry name" value="VACUOLAR MEMBRANE PROTEASE"/>
    <property type="match status" value="1"/>
</dbReference>
<evidence type="ECO:0000256" key="6">
    <source>
        <dbReference type="ARBA" id="ARBA00022989"/>
    </source>
</evidence>
<dbReference type="Gene3D" id="3.40.630.10">
    <property type="entry name" value="Zn peptidases"/>
    <property type="match status" value="1"/>
</dbReference>
<name>A0ABW0FLP5_9CAUL</name>
<keyword evidence="7" id="KW-0325">Glycoprotein</keyword>
<feature type="transmembrane region" description="Helical" evidence="9">
    <location>
        <begin position="412"/>
        <end position="432"/>
    </location>
</feature>
<comment type="function">
    <text evidence="1">May be involved in vacuolar sorting and osmoregulation.</text>
</comment>
<evidence type="ECO:0000256" key="4">
    <source>
        <dbReference type="ARBA" id="ARBA00017435"/>
    </source>
</evidence>
<keyword evidence="6 9" id="KW-1133">Transmembrane helix</keyword>
<dbReference type="InterPro" id="IPR045175">
    <property type="entry name" value="M28_fam"/>
</dbReference>
<gene>
    <name evidence="11" type="ORF">ACFPIE_02040</name>
</gene>
<protein>
    <recommendedName>
        <fullName evidence="4">Vacuolar membrane protease</fullName>
    </recommendedName>
    <alternativeName>
        <fullName evidence="8">FXNA-related family protease 1</fullName>
    </alternativeName>
</protein>
<evidence type="ECO:0000256" key="9">
    <source>
        <dbReference type="SAM" id="Phobius"/>
    </source>
</evidence>
<evidence type="ECO:0000256" key="7">
    <source>
        <dbReference type="ARBA" id="ARBA00023180"/>
    </source>
</evidence>
<sequence>MRWALFLGSLAVALLIGVWALQVPAPRGLETPDQDFSAARAMIDVRQIAIRPHPVGSADHARVRAHIFDRMAFLGLNPQLQAGALSPESVNRLRRWGGDPAAAGNQAVNIVGLLPGLDPSRPAVLMMAHYDSAWGSPGAADDASGVAAILESVRAIKARGPLDRTLIVLITDAEELNLDGARIFFSEHPLRDRVGAVVNLEARGGGGRAFMFETGRGNAETIDVYAQAARRADGGASSSSLAVFVYENMPNGTDFTIPKNRGVGGMNFAFIGRPSQYHSPTSTPENLDQGALQHIGSQAMEATDALLRGGPTLPARGENAVYGDYLGLGVISHTPSFGWVLLGLTAALGAFAAWGARHATGLKAADVGRGMVSGLWVLAMGIVVAHGVRVLAGPLSARAESAEVYYTLLRRLPWMEAGTGLAMAAVALALLAGREALGAKLLAGVVVLAVAVSLILGGFDPVVLGAGVVALGLSLWPQSAPKTVWGGWLGLIAFVFVLGCAVQAVAPEAALILIWPGLLAAFAATDAALIGARLENPRALIPAALATVVGGAWILAQSHQVFLGVGMDLPGTLALMTVLILLFVTPLAPKAKGTLAAAAAACLILACGLSLTARYAEPAPPPSATGPT</sequence>
<feature type="transmembrane region" description="Helical" evidence="9">
    <location>
        <begin position="595"/>
        <end position="616"/>
    </location>
</feature>
<comment type="similarity">
    <text evidence="3">Belongs to the peptidase M28 family.</text>
</comment>
<keyword evidence="12" id="KW-1185">Reference proteome</keyword>
<evidence type="ECO:0000313" key="12">
    <source>
        <dbReference type="Proteomes" id="UP001596152"/>
    </source>
</evidence>
<feature type="transmembrane region" description="Helical" evidence="9">
    <location>
        <begin position="485"/>
        <end position="506"/>
    </location>
</feature>
<feature type="transmembrane region" description="Helical" evidence="9">
    <location>
        <begin position="375"/>
        <end position="392"/>
    </location>
</feature>
<dbReference type="InterPro" id="IPR007484">
    <property type="entry name" value="Peptidase_M28"/>
</dbReference>
<evidence type="ECO:0000256" key="3">
    <source>
        <dbReference type="ARBA" id="ARBA00010918"/>
    </source>
</evidence>
<evidence type="ECO:0000256" key="1">
    <source>
        <dbReference type="ARBA" id="ARBA00003273"/>
    </source>
</evidence>